<dbReference type="AlphaFoldDB" id="A0AA86PVL0"/>
<keyword evidence="3" id="KW-1185">Reference proteome</keyword>
<name>A0AA86PVL0_9EUKA</name>
<evidence type="ECO:0000313" key="2">
    <source>
        <dbReference type="EMBL" id="CAL6060553.1"/>
    </source>
</evidence>
<comment type="caution">
    <text evidence="1">The sequence shown here is derived from an EMBL/GenBank/DDBJ whole genome shotgun (WGS) entry which is preliminary data.</text>
</comment>
<reference evidence="2 3" key="2">
    <citation type="submission" date="2024-07" db="EMBL/GenBank/DDBJ databases">
        <authorList>
            <person name="Akdeniz Z."/>
        </authorList>
    </citation>
    <scope>NUCLEOTIDE SEQUENCE [LARGE SCALE GENOMIC DNA]</scope>
</reference>
<accession>A0AA86PVL0</accession>
<organism evidence="1">
    <name type="scientific">Hexamita inflata</name>
    <dbReference type="NCBI Taxonomy" id="28002"/>
    <lineage>
        <taxon>Eukaryota</taxon>
        <taxon>Metamonada</taxon>
        <taxon>Diplomonadida</taxon>
        <taxon>Hexamitidae</taxon>
        <taxon>Hexamitinae</taxon>
        <taxon>Hexamita</taxon>
    </lineage>
</organism>
<dbReference type="Proteomes" id="UP001642409">
    <property type="component" value="Unassembled WGS sequence"/>
</dbReference>
<proteinExistence type="predicted"/>
<evidence type="ECO:0000313" key="3">
    <source>
        <dbReference type="Proteomes" id="UP001642409"/>
    </source>
</evidence>
<reference evidence="1" key="1">
    <citation type="submission" date="2023-06" db="EMBL/GenBank/DDBJ databases">
        <authorList>
            <person name="Kurt Z."/>
        </authorList>
    </citation>
    <scope>NUCLEOTIDE SEQUENCE</scope>
</reference>
<protein>
    <submittedName>
        <fullName evidence="2">Hypothetical_protein</fullName>
    </submittedName>
</protein>
<dbReference type="EMBL" id="CAXDID020000230">
    <property type="protein sequence ID" value="CAL6060553.1"/>
    <property type="molecule type" value="Genomic_DNA"/>
</dbReference>
<gene>
    <name evidence="1" type="ORF">HINF_LOCUS33478</name>
    <name evidence="2" type="ORF">HINF_LOCUS49283</name>
</gene>
<dbReference type="EMBL" id="CATOUU010000751">
    <property type="protein sequence ID" value="CAI9945833.1"/>
    <property type="molecule type" value="Genomic_DNA"/>
</dbReference>
<evidence type="ECO:0000313" key="1">
    <source>
        <dbReference type="EMBL" id="CAI9945833.1"/>
    </source>
</evidence>
<sequence length="127" mass="14660">MLTAYTQASISCSSQINPPSYCSNLLQKIVQLSSDYSLLKHLTNFSYASKQVSVGFIEHASVIDQKHELEWLVLICQIFQFFVLILIKSSQVIKSYIKLSHHVLILKVMNQNITWNHQLFDNFHSDE</sequence>